<dbReference type="Gene3D" id="2.40.100.10">
    <property type="entry name" value="Cyclophilin-like"/>
    <property type="match status" value="1"/>
</dbReference>
<accession>A0A7S0AM51</accession>
<comment type="catalytic activity">
    <reaction evidence="3">
        <text>[protein]-peptidylproline (omega=180) = [protein]-peptidylproline (omega=0)</text>
        <dbReference type="Rhea" id="RHEA:16237"/>
        <dbReference type="Rhea" id="RHEA-COMP:10747"/>
        <dbReference type="Rhea" id="RHEA-COMP:10748"/>
        <dbReference type="ChEBI" id="CHEBI:83833"/>
        <dbReference type="ChEBI" id="CHEBI:83834"/>
        <dbReference type="EC" id="5.2.1.8"/>
    </reaction>
</comment>
<dbReference type="GO" id="GO:0006457">
    <property type="term" value="P:protein folding"/>
    <property type="evidence" value="ECO:0007669"/>
    <property type="project" value="InterPro"/>
</dbReference>
<keyword evidence="3" id="KW-0732">Signal</keyword>
<reference evidence="6" key="1">
    <citation type="submission" date="2021-01" db="EMBL/GenBank/DDBJ databases">
        <authorList>
            <person name="Corre E."/>
            <person name="Pelletier E."/>
            <person name="Niang G."/>
            <person name="Scheremetjew M."/>
            <person name="Finn R."/>
            <person name="Kale V."/>
            <person name="Holt S."/>
            <person name="Cochrane G."/>
            <person name="Meng A."/>
            <person name="Brown T."/>
            <person name="Cohen L."/>
        </authorList>
    </citation>
    <scope>NUCLEOTIDE SEQUENCE</scope>
    <source>
        <strain evidence="6">CCMP3303</strain>
    </source>
</reference>
<dbReference type="GO" id="GO:0005737">
    <property type="term" value="C:cytoplasm"/>
    <property type="evidence" value="ECO:0007669"/>
    <property type="project" value="TreeGrafter"/>
</dbReference>
<evidence type="ECO:0000259" key="5">
    <source>
        <dbReference type="PROSITE" id="PS50072"/>
    </source>
</evidence>
<organism evidence="6">
    <name type="scientific">Minutocellus polymorphus</name>
    <dbReference type="NCBI Taxonomy" id="265543"/>
    <lineage>
        <taxon>Eukaryota</taxon>
        <taxon>Sar</taxon>
        <taxon>Stramenopiles</taxon>
        <taxon>Ochrophyta</taxon>
        <taxon>Bacillariophyta</taxon>
        <taxon>Mediophyceae</taxon>
        <taxon>Cymatosirophycidae</taxon>
        <taxon>Cymatosirales</taxon>
        <taxon>Cymatosiraceae</taxon>
        <taxon>Minutocellus</taxon>
    </lineage>
</organism>
<feature type="chain" id="PRO_5031601960" description="Peptidyl-prolyl cis-trans isomerase" evidence="3">
    <location>
        <begin position="22"/>
        <end position="231"/>
    </location>
</feature>
<feature type="region of interest" description="Disordered" evidence="4">
    <location>
        <begin position="210"/>
        <end position="231"/>
    </location>
</feature>
<dbReference type="FunFam" id="2.40.100.10:FF:000023">
    <property type="entry name" value="Peptidyl-prolyl cis-trans isomerase"/>
    <property type="match status" value="1"/>
</dbReference>
<comment type="similarity">
    <text evidence="3">Belongs to the cyclophilin-type PPIase family.</text>
</comment>
<dbReference type="AlphaFoldDB" id="A0A7S0AM51"/>
<dbReference type="EC" id="5.2.1.8" evidence="3"/>
<evidence type="ECO:0000256" key="1">
    <source>
        <dbReference type="ARBA" id="ARBA00023110"/>
    </source>
</evidence>
<dbReference type="InterPro" id="IPR020892">
    <property type="entry name" value="Cyclophilin-type_PPIase_CS"/>
</dbReference>
<comment type="function">
    <text evidence="3">PPIases accelerate the folding of proteins. It catalyzes the cis-trans isomerization of proline imidic peptide bonds in oligopeptides.</text>
</comment>
<dbReference type="GO" id="GO:0003755">
    <property type="term" value="F:peptidyl-prolyl cis-trans isomerase activity"/>
    <property type="evidence" value="ECO:0007669"/>
    <property type="project" value="UniProtKB-UniRule"/>
</dbReference>
<feature type="domain" description="PPIase cyclophilin-type" evidence="5">
    <location>
        <begin position="73"/>
        <end position="230"/>
    </location>
</feature>
<dbReference type="GO" id="GO:0016018">
    <property type="term" value="F:cyclosporin A binding"/>
    <property type="evidence" value="ECO:0007669"/>
    <property type="project" value="TreeGrafter"/>
</dbReference>
<evidence type="ECO:0000256" key="3">
    <source>
        <dbReference type="RuleBase" id="RU363019"/>
    </source>
</evidence>
<keyword evidence="1 3" id="KW-0697">Rotamase</keyword>
<dbReference type="SUPFAM" id="SSF50891">
    <property type="entry name" value="Cyclophilin-like"/>
    <property type="match status" value="1"/>
</dbReference>
<dbReference type="PRINTS" id="PR00153">
    <property type="entry name" value="CSAPPISMRASE"/>
</dbReference>
<sequence>MKSFAVCIAAVLLVSSQLTQAFAPVGAKTSPLVRSADVVTSSSSRGSTELQMIGGIFSGLFGQKSADITTTVFFDVSIDGEPAGRVEMGMYGTTTPKTCDNFRALCTGEKGFGYEGSIFHRIIPGFMCQGGDFTNFNGTGGKSIYGNKFEDENFDLVHSGLGTLSMANAGPNTNGSQFFICTEDTPWLNGKHVVFGKVTKGLDIVKKIEAQGSGGNGTPRSEVKITASGEL</sequence>
<proteinExistence type="inferred from homology"/>
<evidence type="ECO:0000313" key="6">
    <source>
        <dbReference type="EMBL" id="CAD8368568.1"/>
    </source>
</evidence>
<gene>
    <name evidence="6" type="ORF">MPOL1434_LOCUS5006</name>
</gene>
<dbReference type="PROSITE" id="PS50072">
    <property type="entry name" value="CSA_PPIASE_2"/>
    <property type="match status" value="1"/>
</dbReference>
<evidence type="ECO:0000256" key="4">
    <source>
        <dbReference type="SAM" id="MobiDB-lite"/>
    </source>
</evidence>
<protein>
    <recommendedName>
        <fullName evidence="3">Peptidyl-prolyl cis-trans isomerase</fullName>
        <shortName evidence="3">PPIase</shortName>
        <ecNumber evidence="3">5.2.1.8</ecNumber>
    </recommendedName>
</protein>
<feature type="signal peptide" evidence="3">
    <location>
        <begin position="1"/>
        <end position="21"/>
    </location>
</feature>
<dbReference type="EMBL" id="HBEJ01008510">
    <property type="protein sequence ID" value="CAD8368568.1"/>
    <property type="molecule type" value="Transcribed_RNA"/>
</dbReference>
<dbReference type="PANTHER" id="PTHR11071">
    <property type="entry name" value="PEPTIDYL-PROLYL CIS-TRANS ISOMERASE"/>
    <property type="match status" value="1"/>
</dbReference>
<dbReference type="PROSITE" id="PS00170">
    <property type="entry name" value="CSA_PPIASE_1"/>
    <property type="match status" value="1"/>
</dbReference>
<dbReference type="InterPro" id="IPR029000">
    <property type="entry name" value="Cyclophilin-like_dom_sf"/>
</dbReference>
<keyword evidence="2 3" id="KW-0413">Isomerase</keyword>
<dbReference type="InterPro" id="IPR002130">
    <property type="entry name" value="Cyclophilin-type_PPIase_dom"/>
</dbReference>
<evidence type="ECO:0000256" key="2">
    <source>
        <dbReference type="ARBA" id="ARBA00023235"/>
    </source>
</evidence>
<dbReference type="PANTHER" id="PTHR11071:SF561">
    <property type="entry name" value="PEPTIDYL-PROLYL CIS-TRANS ISOMERASE D-RELATED"/>
    <property type="match status" value="1"/>
</dbReference>
<dbReference type="Pfam" id="PF00160">
    <property type="entry name" value="Pro_isomerase"/>
    <property type="match status" value="1"/>
</dbReference>
<name>A0A7S0AM51_9STRA</name>